<evidence type="ECO:0000256" key="7">
    <source>
        <dbReference type="ARBA" id="ARBA00023012"/>
    </source>
</evidence>
<dbReference type="Proteomes" id="UP000184749">
    <property type="component" value="Plasmid pRgalIE4872d"/>
</dbReference>
<keyword evidence="6" id="KW-0067">ATP-binding</keyword>
<evidence type="ECO:0000256" key="4">
    <source>
        <dbReference type="ARBA" id="ARBA00022741"/>
    </source>
</evidence>
<dbReference type="SUPFAM" id="SSF55874">
    <property type="entry name" value="ATPase domain of HSP90 chaperone/DNA topoisomerase II/histidine kinase"/>
    <property type="match status" value="1"/>
</dbReference>
<protein>
    <recommendedName>
        <fullName evidence="2">histidine kinase</fullName>
        <ecNumber evidence="2">2.7.13.3</ecNumber>
    </recommendedName>
</protein>
<sequence>MYRNRAACRGGYCARPAGAGNLCTPSRPGSRLRHAVRTLQKVLDPFFTTKGENGTGMGLSQVYATVQLVGGHLRIASERGTGTTVDLLFPSTEEAA</sequence>
<geneLocation type="plasmid" evidence="10">
    <name>prgalie4872d</name>
</geneLocation>
<evidence type="ECO:0000256" key="5">
    <source>
        <dbReference type="ARBA" id="ARBA00022777"/>
    </source>
</evidence>
<dbReference type="GO" id="GO:0004673">
    <property type="term" value="F:protein histidine kinase activity"/>
    <property type="evidence" value="ECO:0007669"/>
    <property type="project" value="UniProtKB-EC"/>
</dbReference>
<name>A0A1L5NSM8_9HYPH</name>
<keyword evidence="4" id="KW-0547">Nucleotide-binding</keyword>
<dbReference type="PANTHER" id="PTHR43065">
    <property type="entry name" value="SENSOR HISTIDINE KINASE"/>
    <property type="match status" value="1"/>
</dbReference>
<evidence type="ECO:0000256" key="1">
    <source>
        <dbReference type="ARBA" id="ARBA00000085"/>
    </source>
</evidence>
<keyword evidence="9" id="KW-0614">Plasmid</keyword>
<dbReference type="AlphaFoldDB" id="A0A1L5NSM8"/>
<reference evidence="9 10" key="1">
    <citation type="submission" date="2016-09" db="EMBL/GenBank/DDBJ databases">
        <title>The complete genome sequences of Rhizobium gallicum, symbiovars gallicum and phaseoli, symbionts associated to common bean (Phaseolus vulgaris).</title>
        <authorList>
            <person name="Bustos P."/>
            <person name="Santamaria R.I."/>
            <person name="Perez-Carrascal O.M."/>
            <person name="Juarez S."/>
            <person name="Lozano L."/>
            <person name="Martinez-Flores I."/>
            <person name="Martinez-Romero E."/>
            <person name="Cevallos M."/>
            <person name="Romero D."/>
            <person name="Davila G."/>
            <person name="Gonzalez V."/>
        </authorList>
    </citation>
    <scope>NUCLEOTIDE SEQUENCE [LARGE SCALE GENOMIC DNA]</scope>
    <source>
        <strain evidence="9 10">IE4872</strain>
        <plasmid evidence="10">prgalie4872d</plasmid>
    </source>
</reference>
<dbReference type="Pfam" id="PF02518">
    <property type="entry name" value="HATPase_c"/>
    <property type="match status" value="1"/>
</dbReference>
<dbReference type="GO" id="GO:0005524">
    <property type="term" value="F:ATP binding"/>
    <property type="evidence" value="ECO:0007669"/>
    <property type="project" value="UniProtKB-KW"/>
</dbReference>
<evidence type="ECO:0000256" key="2">
    <source>
        <dbReference type="ARBA" id="ARBA00012438"/>
    </source>
</evidence>
<keyword evidence="3" id="KW-0808">Transferase</keyword>
<dbReference type="InterPro" id="IPR003594">
    <property type="entry name" value="HATPase_dom"/>
</dbReference>
<evidence type="ECO:0000313" key="9">
    <source>
        <dbReference type="EMBL" id="APO70906.1"/>
    </source>
</evidence>
<comment type="catalytic activity">
    <reaction evidence="1">
        <text>ATP + protein L-histidine = ADP + protein N-phospho-L-histidine.</text>
        <dbReference type="EC" id="2.7.13.3"/>
    </reaction>
</comment>
<proteinExistence type="predicted"/>
<organism evidence="9 10">
    <name type="scientific">Rhizobium gallicum</name>
    <dbReference type="NCBI Taxonomy" id="56730"/>
    <lineage>
        <taxon>Bacteria</taxon>
        <taxon>Pseudomonadati</taxon>
        <taxon>Pseudomonadota</taxon>
        <taxon>Alphaproteobacteria</taxon>
        <taxon>Hyphomicrobiales</taxon>
        <taxon>Rhizobiaceae</taxon>
        <taxon>Rhizobium/Agrobacterium group</taxon>
        <taxon>Rhizobium</taxon>
    </lineage>
</organism>
<keyword evidence="7" id="KW-0902">Two-component regulatory system</keyword>
<dbReference type="PRINTS" id="PR00344">
    <property type="entry name" value="BCTRLSENSOR"/>
</dbReference>
<evidence type="ECO:0000313" key="10">
    <source>
        <dbReference type="Proteomes" id="UP000184749"/>
    </source>
</evidence>
<dbReference type="PANTHER" id="PTHR43065:SF46">
    <property type="entry name" value="C4-DICARBOXYLATE TRANSPORT SENSOR PROTEIN DCTB"/>
    <property type="match status" value="1"/>
</dbReference>
<evidence type="ECO:0000256" key="6">
    <source>
        <dbReference type="ARBA" id="ARBA00022840"/>
    </source>
</evidence>
<dbReference type="GO" id="GO:0000160">
    <property type="term" value="P:phosphorelay signal transduction system"/>
    <property type="evidence" value="ECO:0007669"/>
    <property type="project" value="UniProtKB-KW"/>
</dbReference>
<dbReference type="Gene3D" id="3.30.565.10">
    <property type="entry name" value="Histidine kinase-like ATPase, C-terminal domain"/>
    <property type="match status" value="1"/>
</dbReference>
<keyword evidence="5 9" id="KW-0418">Kinase</keyword>
<evidence type="ECO:0000259" key="8">
    <source>
        <dbReference type="Pfam" id="PF02518"/>
    </source>
</evidence>
<dbReference type="InterPro" id="IPR036890">
    <property type="entry name" value="HATPase_C_sf"/>
</dbReference>
<accession>A0A1L5NSM8</accession>
<gene>
    <name evidence="9" type="ORF">IE4872_PD00372</name>
</gene>
<dbReference type="EMBL" id="CP017105">
    <property type="protein sequence ID" value="APO70906.1"/>
    <property type="molecule type" value="Genomic_DNA"/>
</dbReference>
<feature type="domain" description="Histidine kinase/HSP90-like ATPase" evidence="8">
    <location>
        <begin position="39"/>
        <end position="91"/>
    </location>
</feature>
<evidence type="ECO:0000256" key="3">
    <source>
        <dbReference type="ARBA" id="ARBA00022679"/>
    </source>
</evidence>
<dbReference type="InterPro" id="IPR004358">
    <property type="entry name" value="Sig_transdc_His_kin-like_C"/>
</dbReference>
<dbReference type="EC" id="2.7.13.3" evidence="2"/>